<gene>
    <name evidence="2" type="ORF">LY90DRAFT_673457</name>
</gene>
<evidence type="ECO:0000313" key="3">
    <source>
        <dbReference type="Proteomes" id="UP000193920"/>
    </source>
</evidence>
<accession>A0A1Y2BDS1</accession>
<dbReference type="GO" id="GO:0060236">
    <property type="term" value="P:regulation of mitotic spindle organization"/>
    <property type="evidence" value="ECO:0007669"/>
    <property type="project" value="InterPro"/>
</dbReference>
<organism evidence="2 3">
    <name type="scientific">Neocallimastix californiae</name>
    <dbReference type="NCBI Taxonomy" id="1754190"/>
    <lineage>
        <taxon>Eukaryota</taxon>
        <taxon>Fungi</taxon>
        <taxon>Fungi incertae sedis</taxon>
        <taxon>Chytridiomycota</taxon>
        <taxon>Chytridiomycota incertae sedis</taxon>
        <taxon>Neocallimastigomycetes</taxon>
        <taxon>Neocallimastigales</taxon>
        <taxon>Neocallimastigaceae</taxon>
        <taxon>Neocallimastix</taxon>
    </lineage>
</organism>
<comment type="caution">
    <text evidence="2">The sequence shown here is derived from an EMBL/GenBank/DDBJ whole genome shotgun (WGS) entry which is preliminary data.</text>
</comment>
<dbReference type="STRING" id="1754190.A0A1Y2BDS1"/>
<sequence>MIDLKRKKDSENLNKSNLYFNSGKDFLIKEIEKNSLGIKTKKVMSKNSTIFKSFNNKRRVTIPCSPKLLTKYRARPSIYKSHEEQELEEFEKQPKFHALPLNTKIFHKTTGIPECEKKLLTMPQSPNLTRKLLKYSTQSTKETFYEKPNKNNYTINSIPQHDKKIFKKKTSHNHNLSLQSIPFKPFHLPGDDISRKKILKFKEKIQKEKKESERLRQFIAHPNPNKNRKPKKTKSISQNKVQIVPFTLITEKRGIVAKSPINILKIPFTITKSNKPLTEFKEIKFGTSIRAEEWIKYINQLKEKAKEIENIKQQQEEYKKLCEEELIKKQFNKTIIHTKPILSYLNNI</sequence>
<keyword evidence="3" id="KW-1185">Reference proteome</keyword>
<reference evidence="2 3" key="1">
    <citation type="submission" date="2016-08" db="EMBL/GenBank/DDBJ databases">
        <title>A Parts List for Fungal Cellulosomes Revealed by Comparative Genomics.</title>
        <authorList>
            <consortium name="DOE Joint Genome Institute"/>
            <person name="Haitjema C.H."/>
            <person name="Gilmore S.P."/>
            <person name="Henske J.K."/>
            <person name="Solomon K.V."/>
            <person name="De Groot R."/>
            <person name="Kuo A."/>
            <person name="Mondo S.J."/>
            <person name="Salamov A.A."/>
            <person name="Labutti K."/>
            <person name="Zhao Z."/>
            <person name="Chiniquy J."/>
            <person name="Barry K."/>
            <person name="Brewer H.M."/>
            <person name="Purvine S.O."/>
            <person name="Wright A.T."/>
            <person name="Boxma B."/>
            <person name="Van Alen T."/>
            <person name="Hackstein J.H."/>
            <person name="Baker S.E."/>
            <person name="Grigoriev I.V."/>
            <person name="O'Malley M.A."/>
        </authorList>
    </citation>
    <scope>NUCLEOTIDE SEQUENCE [LARGE SCALE GENOMIC DNA]</scope>
    <source>
        <strain evidence="2 3">G1</strain>
    </source>
</reference>
<dbReference type="GO" id="GO:0005819">
    <property type="term" value="C:spindle"/>
    <property type="evidence" value="ECO:0007669"/>
    <property type="project" value="InterPro"/>
</dbReference>
<feature type="coiled-coil region" evidence="1">
    <location>
        <begin position="291"/>
        <end position="328"/>
    </location>
</feature>
<name>A0A1Y2BDS1_9FUNG</name>
<evidence type="ECO:0000313" key="2">
    <source>
        <dbReference type="EMBL" id="ORY32962.1"/>
    </source>
</evidence>
<feature type="non-terminal residue" evidence="2">
    <location>
        <position position="1"/>
    </location>
</feature>
<dbReference type="Proteomes" id="UP000193920">
    <property type="component" value="Unassembled WGS sequence"/>
</dbReference>
<dbReference type="GO" id="GO:0005874">
    <property type="term" value="C:microtubule"/>
    <property type="evidence" value="ECO:0007669"/>
    <property type="project" value="InterPro"/>
</dbReference>
<keyword evidence="1" id="KW-0175">Coiled coil</keyword>
<protein>
    <submittedName>
        <fullName evidence="2">Uncharacterized protein</fullName>
    </submittedName>
</protein>
<dbReference type="PANTHER" id="PTHR14326">
    <property type="entry name" value="TARGETING PROTEIN FOR XKLP2"/>
    <property type="match status" value="1"/>
</dbReference>
<dbReference type="EMBL" id="MCOG01000162">
    <property type="protein sequence ID" value="ORY32962.1"/>
    <property type="molecule type" value="Genomic_DNA"/>
</dbReference>
<evidence type="ECO:0000256" key="1">
    <source>
        <dbReference type="SAM" id="Coils"/>
    </source>
</evidence>
<dbReference type="AlphaFoldDB" id="A0A1Y2BDS1"/>
<dbReference type="InterPro" id="IPR009675">
    <property type="entry name" value="TPX2_fam"/>
</dbReference>
<dbReference type="OrthoDB" id="1684416at2759"/>
<proteinExistence type="predicted"/>
<dbReference type="PANTHER" id="PTHR14326:SF44">
    <property type="entry name" value="TARGETING PROTEIN FOR XKLP2"/>
    <property type="match status" value="1"/>
</dbReference>